<evidence type="ECO:0000259" key="5">
    <source>
        <dbReference type="Pfam" id="PF01743"/>
    </source>
</evidence>
<dbReference type="Gene3D" id="1.10.3090.10">
    <property type="entry name" value="cca-adding enzyme, domain 2"/>
    <property type="match status" value="1"/>
</dbReference>
<evidence type="ECO:0000313" key="8">
    <source>
        <dbReference type="Proteomes" id="UP000825729"/>
    </source>
</evidence>
<protein>
    <recommendedName>
        <fullName evidence="9">Polynucleotide adenylyltransferase</fullName>
    </recommendedName>
</protein>
<dbReference type="Gene3D" id="3.30.460.10">
    <property type="entry name" value="Beta Polymerase, domain 2"/>
    <property type="match status" value="1"/>
</dbReference>
<feature type="domain" description="tRNA nucleotidyltransferase/poly(A) polymerase RNA and SrmB- binding" evidence="6">
    <location>
        <begin position="237"/>
        <end position="299"/>
    </location>
</feature>
<dbReference type="Pfam" id="PF12627">
    <property type="entry name" value="PolyA_pol_RNAbd"/>
    <property type="match status" value="1"/>
</dbReference>
<evidence type="ECO:0000256" key="2">
    <source>
        <dbReference type="ARBA" id="ARBA00022679"/>
    </source>
</evidence>
<feature type="domain" description="Poly A polymerase head" evidence="5">
    <location>
        <begin position="97"/>
        <end position="210"/>
    </location>
</feature>
<proteinExistence type="inferred from homology"/>
<evidence type="ECO:0000256" key="4">
    <source>
        <dbReference type="RuleBase" id="RU003953"/>
    </source>
</evidence>
<dbReference type="GO" id="GO:0001680">
    <property type="term" value="P:tRNA 3'-terminal CCA addition"/>
    <property type="evidence" value="ECO:0007669"/>
    <property type="project" value="UniProtKB-ARBA"/>
</dbReference>
<keyword evidence="3" id="KW-0547">Nucleotide-binding</keyword>
<dbReference type="GO" id="GO:0016779">
    <property type="term" value="F:nucleotidyltransferase activity"/>
    <property type="evidence" value="ECO:0007669"/>
    <property type="project" value="InterPro"/>
</dbReference>
<dbReference type="SUPFAM" id="SSF81891">
    <property type="entry name" value="Poly A polymerase C-terminal region-like"/>
    <property type="match status" value="1"/>
</dbReference>
<dbReference type="Proteomes" id="UP000825729">
    <property type="component" value="Unassembled WGS sequence"/>
</dbReference>
<dbReference type="GO" id="GO:0000166">
    <property type="term" value="F:nucleotide binding"/>
    <property type="evidence" value="ECO:0007669"/>
    <property type="project" value="UniProtKB-KW"/>
</dbReference>
<dbReference type="AlphaFoldDB" id="A0AAV7E4S2"/>
<dbReference type="Pfam" id="PF01743">
    <property type="entry name" value="PolyA_pol"/>
    <property type="match status" value="1"/>
</dbReference>
<dbReference type="CDD" id="cd05398">
    <property type="entry name" value="NT_ClassII-CCAase"/>
    <property type="match status" value="1"/>
</dbReference>
<dbReference type="EMBL" id="JAINDJ010000007">
    <property type="protein sequence ID" value="KAG9443125.1"/>
    <property type="molecule type" value="Genomic_DNA"/>
</dbReference>
<dbReference type="PANTHER" id="PTHR43051:SF1">
    <property type="entry name" value="POLYNUCLEOTIDE ADENYLYLTRANSFERASE FAMILY PROTEIN"/>
    <property type="match status" value="1"/>
</dbReference>
<keyword evidence="2 4" id="KW-0808">Transferase</keyword>
<reference evidence="7 8" key="1">
    <citation type="submission" date="2021-07" db="EMBL/GenBank/DDBJ databases">
        <title>The Aristolochia fimbriata genome: insights into angiosperm evolution, floral development and chemical biosynthesis.</title>
        <authorList>
            <person name="Jiao Y."/>
        </authorList>
    </citation>
    <scope>NUCLEOTIDE SEQUENCE [LARGE SCALE GENOMIC DNA]</scope>
    <source>
        <strain evidence="7">IBCAS-2021</strain>
        <tissue evidence="7">Leaf</tissue>
    </source>
</reference>
<dbReference type="InterPro" id="IPR052191">
    <property type="entry name" value="tRNA_ntf/polyA_polymerase_I"/>
</dbReference>
<evidence type="ECO:0000256" key="3">
    <source>
        <dbReference type="ARBA" id="ARBA00022741"/>
    </source>
</evidence>
<sequence length="604" mass="68557">MAVIRRNNNLFPLHFVSRPHTPTLASLQKLVHTLVKKAESARPYGQVIVDNELEKGQYDSSSWKSVDSRSHGIKGSMVSPHIWTVLGILRKKGFDSYLVGGCVRDLLLKRTPKDFDVVTTATLQQVKKQFRRCLIVGRRFPICHVHINGSIVEVSSFGVTDETCVNKDILRWRDCMRRDFTINSLFYDPFKNKIYDYSGGIGDLMMQKLRTVIPANLSFTEDCARILRGLRVAARLGMAFYKDTEAAIRDLSPSIMNLAKDRLMMELNFMLAYGAAEPSLHMLQRFKLLDILLPVHAAYLAEQDKKCGSGRANMMMSLFSNMDKLLGCDRPSDCSLWVGLLAFHLALVNHPQDAFVLWVFALTLYNGEWKKAVKFARENTEVFVQFIPEVLESSGVKSDEFLENAISLLVTSIKSSVNALTDMEPLIKSMAKYPSAPSPSLAIIPKRLGKTVSKLFDVLETDIRSYASAREGPHINYKLLAQGDPRETRFVLGKIIMNAMSNRILGEEGKETTNHNYRRTMNVIGRVAKRQRKQEVSEARQSRSINEKNVNIVSFRDVQERELNKTCPVCETTKDFRNTEIVQDKKHEVYGEENCNRPLSSLFV</sequence>
<gene>
    <name evidence="7" type="ORF">H6P81_018979</name>
</gene>
<dbReference type="SUPFAM" id="SSF81301">
    <property type="entry name" value="Nucleotidyltransferase"/>
    <property type="match status" value="1"/>
</dbReference>
<dbReference type="InterPro" id="IPR032828">
    <property type="entry name" value="PolyA_RNA-bd"/>
</dbReference>
<comment type="similarity">
    <text evidence="1 4">Belongs to the tRNA nucleotidyltransferase/poly(A) polymerase family.</text>
</comment>
<name>A0AAV7E4S2_ARIFI</name>
<evidence type="ECO:0008006" key="9">
    <source>
        <dbReference type="Google" id="ProtNLM"/>
    </source>
</evidence>
<keyword evidence="8" id="KW-1185">Reference proteome</keyword>
<dbReference type="InterPro" id="IPR043519">
    <property type="entry name" value="NT_sf"/>
</dbReference>
<accession>A0AAV7E4S2</accession>
<dbReference type="GO" id="GO:0003723">
    <property type="term" value="F:RNA binding"/>
    <property type="evidence" value="ECO:0007669"/>
    <property type="project" value="UniProtKB-KW"/>
</dbReference>
<evidence type="ECO:0000259" key="6">
    <source>
        <dbReference type="Pfam" id="PF12627"/>
    </source>
</evidence>
<dbReference type="InterPro" id="IPR002646">
    <property type="entry name" value="PolA_pol_head_dom"/>
</dbReference>
<dbReference type="PANTHER" id="PTHR43051">
    <property type="entry name" value="POLYNUCLEOTIDE ADENYLYLTRANSFERASE FAMILY PROTEIN"/>
    <property type="match status" value="1"/>
</dbReference>
<evidence type="ECO:0000313" key="7">
    <source>
        <dbReference type="EMBL" id="KAG9443125.1"/>
    </source>
</evidence>
<organism evidence="7 8">
    <name type="scientific">Aristolochia fimbriata</name>
    <name type="common">White veined hardy Dutchman's pipe vine</name>
    <dbReference type="NCBI Taxonomy" id="158543"/>
    <lineage>
        <taxon>Eukaryota</taxon>
        <taxon>Viridiplantae</taxon>
        <taxon>Streptophyta</taxon>
        <taxon>Embryophyta</taxon>
        <taxon>Tracheophyta</taxon>
        <taxon>Spermatophyta</taxon>
        <taxon>Magnoliopsida</taxon>
        <taxon>Magnoliidae</taxon>
        <taxon>Piperales</taxon>
        <taxon>Aristolochiaceae</taxon>
        <taxon>Aristolochia</taxon>
    </lineage>
</organism>
<comment type="caution">
    <text evidence="7">The sequence shown here is derived from an EMBL/GenBank/DDBJ whole genome shotgun (WGS) entry which is preliminary data.</text>
</comment>
<keyword evidence="4" id="KW-0694">RNA-binding</keyword>
<evidence type="ECO:0000256" key="1">
    <source>
        <dbReference type="ARBA" id="ARBA00007265"/>
    </source>
</evidence>